<dbReference type="PANTHER" id="PTHR30595">
    <property type="entry name" value="GLPR-RELATED TRANSCRIPTIONAL REPRESSOR"/>
    <property type="match status" value="1"/>
</dbReference>
<dbReference type="Gene3D" id="3.30.950.30">
    <property type="entry name" value="Schlafen, AAA domain"/>
    <property type="match status" value="1"/>
</dbReference>
<dbReference type="EMBL" id="VSSQ01000383">
    <property type="protein sequence ID" value="MPL93179.1"/>
    <property type="molecule type" value="Genomic_DNA"/>
</dbReference>
<dbReference type="InterPro" id="IPR038461">
    <property type="entry name" value="Schlafen_AlbA_2_dom_sf"/>
</dbReference>
<dbReference type="InterPro" id="IPR007421">
    <property type="entry name" value="Schlafen_AlbA_2_dom"/>
</dbReference>
<dbReference type="Pfam" id="PF13749">
    <property type="entry name" value="HATPase_c_4"/>
    <property type="match status" value="1"/>
</dbReference>
<dbReference type="AlphaFoldDB" id="A0A644VP58"/>
<comment type="caution">
    <text evidence="2">The sequence shown here is derived from an EMBL/GenBank/DDBJ whole genome shotgun (WGS) entry which is preliminary data.</text>
</comment>
<sequence>MKESEELEFKTSFSEETAIIESLVAFANRRGGTVMVGMNDDGEPVKIDIGKKTIEKLTTKIKEVCDPVLYPSVVVKTHGLFEICEISVKESEYKPVFVSNKAFIRVGKINVKLKSDELRSMILKYAQPDFDKRPCSEKLSELVVSPRVLEVLAIKNPGFNPVEFIRKNKLEHRGMLTNAAYLCFTEKNTEYYNACVKAGRFKGTDMVTIIDMTLFDDGLLAVTEQAMAFIRRNIRMGVEFDGGIQRIEKWEYPLEALREVIANAIIHRDYTDKSQIQIRIFDDRLEVWSPGILPRELTPEEIIRENRSVPRNTTLAGIFYNTRQIESWGSGFPRIFSESEKHGEVNVSMRYVDNFFLLFPLLKKRQKNRM</sequence>
<dbReference type="InterPro" id="IPR038475">
    <property type="entry name" value="RecG_C_sf"/>
</dbReference>
<dbReference type="PANTHER" id="PTHR30595:SF6">
    <property type="entry name" value="SCHLAFEN ALBA-2 DOMAIN-CONTAINING PROTEIN"/>
    <property type="match status" value="1"/>
</dbReference>
<dbReference type="Pfam" id="PF04326">
    <property type="entry name" value="SLFN_AlbA_2"/>
    <property type="match status" value="1"/>
</dbReference>
<feature type="domain" description="Schlafen AlbA-2" evidence="1">
    <location>
        <begin position="3"/>
        <end position="113"/>
    </location>
</feature>
<evidence type="ECO:0000313" key="2">
    <source>
        <dbReference type="EMBL" id="MPL93179.1"/>
    </source>
</evidence>
<protein>
    <recommendedName>
        <fullName evidence="1">Schlafen AlbA-2 domain-containing protein</fullName>
    </recommendedName>
</protein>
<organism evidence="2">
    <name type="scientific">bioreactor metagenome</name>
    <dbReference type="NCBI Taxonomy" id="1076179"/>
    <lineage>
        <taxon>unclassified sequences</taxon>
        <taxon>metagenomes</taxon>
        <taxon>ecological metagenomes</taxon>
    </lineage>
</organism>
<dbReference type="Gene3D" id="3.30.565.60">
    <property type="match status" value="1"/>
</dbReference>
<accession>A0A644VP58</accession>
<proteinExistence type="predicted"/>
<evidence type="ECO:0000259" key="1">
    <source>
        <dbReference type="Pfam" id="PF04326"/>
    </source>
</evidence>
<name>A0A644VP58_9ZZZZ</name>
<reference evidence="2" key="1">
    <citation type="submission" date="2019-08" db="EMBL/GenBank/DDBJ databases">
        <authorList>
            <person name="Kucharzyk K."/>
            <person name="Murdoch R.W."/>
            <person name="Higgins S."/>
            <person name="Loffler F."/>
        </authorList>
    </citation>
    <scope>NUCLEOTIDE SEQUENCE</scope>
</reference>
<gene>
    <name evidence="2" type="ORF">SDC9_39305</name>
</gene>